<organism evidence="1 2">
    <name type="scientific">Pluteus cervinus</name>
    <dbReference type="NCBI Taxonomy" id="181527"/>
    <lineage>
        <taxon>Eukaryota</taxon>
        <taxon>Fungi</taxon>
        <taxon>Dikarya</taxon>
        <taxon>Basidiomycota</taxon>
        <taxon>Agaricomycotina</taxon>
        <taxon>Agaricomycetes</taxon>
        <taxon>Agaricomycetidae</taxon>
        <taxon>Agaricales</taxon>
        <taxon>Pluteineae</taxon>
        <taxon>Pluteaceae</taxon>
        <taxon>Pluteus</taxon>
    </lineage>
</organism>
<keyword evidence="2" id="KW-1185">Reference proteome</keyword>
<name>A0ACD3A9W9_9AGAR</name>
<evidence type="ECO:0000313" key="2">
    <source>
        <dbReference type="Proteomes" id="UP000308600"/>
    </source>
</evidence>
<accession>A0ACD3A9W9</accession>
<dbReference type="EMBL" id="ML208583">
    <property type="protein sequence ID" value="TFK62424.1"/>
    <property type="molecule type" value="Genomic_DNA"/>
</dbReference>
<protein>
    <submittedName>
        <fullName evidence="1">Uncharacterized protein</fullName>
    </submittedName>
</protein>
<gene>
    <name evidence="1" type="ORF">BDN72DRAFT_964568</name>
</gene>
<reference evidence="1 2" key="1">
    <citation type="journal article" date="2019" name="Nat. Ecol. Evol.">
        <title>Megaphylogeny resolves global patterns of mushroom evolution.</title>
        <authorList>
            <person name="Varga T."/>
            <person name="Krizsan K."/>
            <person name="Foldi C."/>
            <person name="Dima B."/>
            <person name="Sanchez-Garcia M."/>
            <person name="Sanchez-Ramirez S."/>
            <person name="Szollosi G.J."/>
            <person name="Szarkandi J.G."/>
            <person name="Papp V."/>
            <person name="Albert L."/>
            <person name="Andreopoulos W."/>
            <person name="Angelini C."/>
            <person name="Antonin V."/>
            <person name="Barry K.W."/>
            <person name="Bougher N.L."/>
            <person name="Buchanan P."/>
            <person name="Buyck B."/>
            <person name="Bense V."/>
            <person name="Catcheside P."/>
            <person name="Chovatia M."/>
            <person name="Cooper J."/>
            <person name="Damon W."/>
            <person name="Desjardin D."/>
            <person name="Finy P."/>
            <person name="Geml J."/>
            <person name="Haridas S."/>
            <person name="Hughes K."/>
            <person name="Justo A."/>
            <person name="Karasinski D."/>
            <person name="Kautmanova I."/>
            <person name="Kiss B."/>
            <person name="Kocsube S."/>
            <person name="Kotiranta H."/>
            <person name="LaButti K.M."/>
            <person name="Lechner B.E."/>
            <person name="Liimatainen K."/>
            <person name="Lipzen A."/>
            <person name="Lukacs Z."/>
            <person name="Mihaltcheva S."/>
            <person name="Morgado L.N."/>
            <person name="Niskanen T."/>
            <person name="Noordeloos M.E."/>
            <person name="Ohm R.A."/>
            <person name="Ortiz-Santana B."/>
            <person name="Ovrebo C."/>
            <person name="Racz N."/>
            <person name="Riley R."/>
            <person name="Savchenko A."/>
            <person name="Shiryaev A."/>
            <person name="Soop K."/>
            <person name="Spirin V."/>
            <person name="Szebenyi C."/>
            <person name="Tomsovsky M."/>
            <person name="Tulloss R.E."/>
            <person name="Uehling J."/>
            <person name="Grigoriev I.V."/>
            <person name="Vagvolgyi C."/>
            <person name="Papp T."/>
            <person name="Martin F.M."/>
            <person name="Miettinen O."/>
            <person name="Hibbett D.S."/>
            <person name="Nagy L.G."/>
        </authorList>
    </citation>
    <scope>NUCLEOTIDE SEQUENCE [LARGE SCALE GENOMIC DNA]</scope>
    <source>
        <strain evidence="1 2">NL-1719</strain>
    </source>
</reference>
<proteinExistence type="predicted"/>
<sequence>MSVFSSQDSLKVDNLFDVAYHVDFISSIREAGKHQMSKEEVASNSQKVFEHPSINLSLLFDKLRHFGEPLSSSDRGSIQEFVQECKSDVDSLQTKISETISTIGQLCRSLSEESCRLAQRKDQARLGDYLLTASPAAIQSLPQEVLEEIFLTCFYSTGSTKSHSGHAPLQVAAVCHQWRMIALGVPALWRYISMHTASARSFDRGRQWLQRCRLPFLSLDIHKQNQQFEELLVLLKQPSIRIRALEVVFASEDEALQSLPTILGCNSEELEELVVRDQYQLAELPVPSLKRLYTHKVPVSWTTTPPPPQLTLLFVTMPVHWSLLEQILLQCPCLQRTMLSVGENGTQLSCGTEPNDIVSPSKSGPHVLADLVSFGFVNDCKEENLPSDLLRNFSFPVLRAFEYYVEHQDRESLTWLTSHDILPHIQRLTLQLPHLMPEMLTKFIESAYTLEELSISCKLKTFQDILQPLTDIPSSYPQSITLPQLKALQFTSQTCFSEIQESAPQLRQLAQAWSTPVEGRPHRLTHLKILCWNSTDDHAADLRDAILQEGELDLQLEVVHFSTSTWLSNVPIAFEMYQPPFSEIRTRKIFQADGNWKVRYGPVYDIAD</sequence>
<dbReference type="Proteomes" id="UP000308600">
    <property type="component" value="Unassembled WGS sequence"/>
</dbReference>
<evidence type="ECO:0000313" key="1">
    <source>
        <dbReference type="EMBL" id="TFK62424.1"/>
    </source>
</evidence>